<feature type="binding site" evidence="10">
    <location>
        <position position="358"/>
    </location>
    <ligand>
        <name>Zn(2+)</name>
        <dbReference type="ChEBI" id="CHEBI:29105"/>
        <label>2</label>
    </ligand>
</feature>
<evidence type="ECO:0000256" key="3">
    <source>
        <dbReference type="ARBA" id="ARBA00022604"/>
    </source>
</evidence>
<dbReference type="InterPro" id="IPR001965">
    <property type="entry name" value="Znf_PHD"/>
</dbReference>
<evidence type="ECO:0000256" key="8">
    <source>
        <dbReference type="ARBA" id="ARBA00023163"/>
    </source>
</evidence>
<dbReference type="Gene3D" id="1.20.5.190">
    <property type="match status" value="1"/>
</dbReference>
<feature type="region of interest" description="Disordered" evidence="12">
    <location>
        <begin position="1"/>
        <end position="48"/>
    </location>
</feature>
<feature type="region of interest" description="Disordered" evidence="12">
    <location>
        <begin position="621"/>
        <end position="662"/>
    </location>
</feature>
<keyword evidence="15" id="KW-1185">Reference proteome</keyword>
<dbReference type="InterPro" id="IPR028651">
    <property type="entry name" value="ING_fam"/>
</dbReference>
<dbReference type="Gene3D" id="3.30.40.10">
    <property type="entry name" value="Zinc/RING finger domain, C3HC4 (zinc finger)"/>
    <property type="match status" value="1"/>
</dbReference>
<gene>
    <name evidence="14" type="ORF">CYMTET_54876</name>
</gene>
<evidence type="ECO:0000256" key="7">
    <source>
        <dbReference type="ARBA" id="ARBA00023015"/>
    </source>
</evidence>
<feature type="domain" description="PHD-type" evidence="13">
    <location>
        <begin position="311"/>
        <end position="364"/>
    </location>
</feature>
<dbReference type="SMART" id="SM00249">
    <property type="entry name" value="PHD"/>
    <property type="match status" value="1"/>
</dbReference>
<evidence type="ECO:0000256" key="4">
    <source>
        <dbReference type="ARBA" id="ARBA00022723"/>
    </source>
</evidence>
<dbReference type="Proteomes" id="UP001190700">
    <property type="component" value="Unassembled WGS sequence"/>
</dbReference>
<dbReference type="AlphaFoldDB" id="A0AAE0ENX3"/>
<accession>A0AAE0ENX3</accession>
<keyword evidence="6 10" id="KW-0862">Zinc</keyword>
<dbReference type="PROSITE" id="PS50096">
    <property type="entry name" value="IQ"/>
    <property type="match status" value="3"/>
</dbReference>
<reference evidence="14 15" key="1">
    <citation type="journal article" date="2015" name="Genome Biol. Evol.">
        <title>Comparative Genomics of a Bacterivorous Green Alga Reveals Evolutionary Causalities and Consequences of Phago-Mixotrophic Mode of Nutrition.</title>
        <authorList>
            <person name="Burns J.A."/>
            <person name="Paasch A."/>
            <person name="Narechania A."/>
            <person name="Kim E."/>
        </authorList>
    </citation>
    <scope>NUCLEOTIDE SEQUENCE [LARGE SCALE GENOMIC DNA]</scope>
    <source>
        <strain evidence="14 15">PLY_AMNH</strain>
    </source>
</reference>
<dbReference type="InterPro" id="IPR000048">
    <property type="entry name" value="IQ_motif_EF-hand-BS"/>
</dbReference>
<keyword evidence="4 10" id="KW-0479">Metal-binding</keyword>
<protein>
    <recommendedName>
        <fullName evidence="13">PHD-type domain-containing protein</fullName>
    </recommendedName>
</protein>
<proteinExistence type="inferred from homology"/>
<dbReference type="PROSITE" id="PS50016">
    <property type="entry name" value="ZF_PHD_2"/>
    <property type="match status" value="1"/>
</dbReference>
<evidence type="ECO:0000256" key="9">
    <source>
        <dbReference type="ARBA" id="ARBA00023242"/>
    </source>
</evidence>
<feature type="compositionally biased region" description="Polar residues" evidence="12">
    <location>
        <begin position="519"/>
        <end position="543"/>
    </location>
</feature>
<dbReference type="PROSITE" id="PS01359">
    <property type="entry name" value="ZF_PHD_1"/>
    <property type="match status" value="1"/>
</dbReference>
<evidence type="ECO:0000256" key="5">
    <source>
        <dbReference type="ARBA" id="ARBA00022771"/>
    </source>
</evidence>
<dbReference type="InterPro" id="IPR019786">
    <property type="entry name" value="Zinc_finger_PHD-type_CS"/>
</dbReference>
<dbReference type="InterPro" id="IPR019787">
    <property type="entry name" value="Znf_PHD-finger"/>
</dbReference>
<dbReference type="Pfam" id="PF00628">
    <property type="entry name" value="PHD"/>
    <property type="match status" value="1"/>
</dbReference>
<feature type="binding site" evidence="10">
    <location>
        <position position="327"/>
    </location>
    <ligand>
        <name>Zn(2+)</name>
        <dbReference type="ChEBI" id="CHEBI:29105"/>
        <label>2</label>
    </ligand>
</feature>
<organism evidence="14 15">
    <name type="scientific">Cymbomonas tetramitiformis</name>
    <dbReference type="NCBI Taxonomy" id="36881"/>
    <lineage>
        <taxon>Eukaryota</taxon>
        <taxon>Viridiplantae</taxon>
        <taxon>Chlorophyta</taxon>
        <taxon>Pyramimonadophyceae</taxon>
        <taxon>Pyramimonadales</taxon>
        <taxon>Pyramimonadaceae</taxon>
        <taxon>Cymbomonas</taxon>
    </lineage>
</organism>
<evidence type="ECO:0000256" key="12">
    <source>
        <dbReference type="SAM" id="MobiDB-lite"/>
    </source>
</evidence>
<dbReference type="GO" id="GO:0008270">
    <property type="term" value="F:zinc ion binding"/>
    <property type="evidence" value="ECO:0007669"/>
    <property type="project" value="UniProtKB-KW"/>
</dbReference>
<feature type="compositionally biased region" description="Acidic residues" evidence="12">
    <location>
        <begin position="1"/>
        <end position="11"/>
    </location>
</feature>
<evidence type="ECO:0000313" key="15">
    <source>
        <dbReference type="Proteomes" id="UP001190700"/>
    </source>
</evidence>
<comment type="caution">
    <text evidence="14">The sequence shown here is derived from an EMBL/GenBank/DDBJ whole genome shotgun (WGS) entry which is preliminary data.</text>
</comment>
<dbReference type="SUPFAM" id="SSF57903">
    <property type="entry name" value="FYVE/PHD zinc finger"/>
    <property type="match status" value="1"/>
</dbReference>
<evidence type="ECO:0000259" key="13">
    <source>
        <dbReference type="PROSITE" id="PS50016"/>
    </source>
</evidence>
<feature type="region of interest" description="Disordered" evidence="12">
    <location>
        <begin position="490"/>
        <end position="599"/>
    </location>
</feature>
<name>A0AAE0ENX3_9CHLO</name>
<evidence type="ECO:0000256" key="6">
    <source>
        <dbReference type="ARBA" id="ARBA00022833"/>
    </source>
</evidence>
<dbReference type="PANTHER" id="PTHR10333:SF103">
    <property type="entry name" value="INHIBITOR OF GROWTH PROTEIN 3"/>
    <property type="match status" value="1"/>
</dbReference>
<keyword evidence="3" id="KW-0341">Growth regulation</keyword>
<dbReference type="PANTHER" id="PTHR10333">
    <property type="entry name" value="INHIBITOR OF GROWTH PROTEIN"/>
    <property type="match status" value="1"/>
</dbReference>
<comment type="subcellular location">
    <subcellularLocation>
        <location evidence="1">Nucleus</location>
    </subcellularLocation>
</comment>
<feature type="binding site" evidence="10">
    <location>
        <position position="361"/>
    </location>
    <ligand>
        <name>Zn(2+)</name>
        <dbReference type="ChEBI" id="CHEBI:29105"/>
        <label>2</label>
    </ligand>
</feature>
<feature type="binding site" evidence="10">
    <location>
        <position position="330"/>
    </location>
    <ligand>
        <name>Zn(2+)</name>
        <dbReference type="ChEBI" id="CHEBI:29105"/>
        <label>2</label>
    </ligand>
</feature>
<comment type="similarity">
    <text evidence="2">Belongs to the ING family.</text>
</comment>
<dbReference type="EMBL" id="LGRX02035429">
    <property type="protein sequence ID" value="KAK3234894.1"/>
    <property type="molecule type" value="Genomic_DNA"/>
</dbReference>
<feature type="region of interest" description="Disordered" evidence="12">
    <location>
        <begin position="99"/>
        <end position="121"/>
    </location>
</feature>
<keyword evidence="7" id="KW-0805">Transcription regulation</keyword>
<feature type="binding site" evidence="10">
    <location>
        <position position="316"/>
    </location>
    <ligand>
        <name>Zn(2+)</name>
        <dbReference type="ChEBI" id="CHEBI:29105"/>
        <label>1</label>
    </ligand>
</feature>
<feature type="binding site" evidence="10">
    <location>
        <position position="314"/>
    </location>
    <ligand>
        <name>Zn(2+)</name>
        <dbReference type="ChEBI" id="CHEBI:29105"/>
        <label>1</label>
    </ligand>
</feature>
<keyword evidence="8" id="KW-0804">Transcription</keyword>
<dbReference type="Pfam" id="PF00612">
    <property type="entry name" value="IQ"/>
    <property type="match status" value="1"/>
</dbReference>
<dbReference type="GO" id="GO:0005634">
    <property type="term" value="C:nucleus"/>
    <property type="evidence" value="ECO:0007669"/>
    <property type="project" value="UniProtKB-SubCell"/>
</dbReference>
<sequence length="662" mass="73525">MEAITEEEPNELENSMDSLGSAVTEEASSENEPEERNVVDAAAQSHDPVFLESGAEVLDSMGGYSDDFEGSELSSCHDRANDCSDSGAILNVPQQEIERNSSGSAEGCFSATGTQPRTPLKPEAGDVFRDELRQLQLQAENEGSQYFAQYDNLVPESSIWIQVEETKAMCTEVDNRLAEVIGEETGEDPFNLLLTWPALTEDGIIAPEVAALRIQKVVRGRQGRLDARRHQHAYLTLQSHFRGYQARTTFRQLRQEKAVTTIAAHQRRRMSQQELGKRRLQKQHQEAAVQIQAVVRGGKSRVLVKKFRSENAVCICGRMPFGEMIACIDCYDFFHFECVGLNPKLGRPQRTHGHGWRCPDCAFTMTNTLNSVPNCRVAVRKHVPAQSSLCRLHAPGDGIHKLLDVEPHLALSQAPKALWPKDAAQQIRQPRPLRTKGLSESTRSRLEILEPIRGKLHRHQRRLDHVMGKLLTHMQGLPTELPLVSSSVDVALSESPKKRRPRKAKPALPEEEMERNPALSKSGTSVSFLPSLVEPNNESTTEYQEAMEATSEREAEPLSLPPIHSERVMSGREQAAPASMEPTDKTTQKKPKVQKGIQKTKEVAQAFAGVETEGAATFDDFVRREGSVAGSDKSTKVKRKRNGKADKLSSPKEFGAARSQKV</sequence>
<feature type="binding site" evidence="10">
    <location>
        <position position="335"/>
    </location>
    <ligand>
        <name>Zn(2+)</name>
        <dbReference type="ChEBI" id="CHEBI:29105"/>
        <label>1</label>
    </ligand>
</feature>
<evidence type="ECO:0000256" key="1">
    <source>
        <dbReference type="ARBA" id="ARBA00004123"/>
    </source>
</evidence>
<evidence type="ECO:0000256" key="2">
    <source>
        <dbReference type="ARBA" id="ARBA00010210"/>
    </source>
</evidence>
<keyword evidence="9" id="KW-0539">Nucleus</keyword>
<evidence type="ECO:0000256" key="10">
    <source>
        <dbReference type="PIRSR" id="PIRSR628651-51"/>
    </source>
</evidence>
<dbReference type="InterPro" id="IPR011011">
    <property type="entry name" value="Znf_FYVE_PHD"/>
</dbReference>
<feature type="binding site" evidence="10">
    <location>
        <position position="338"/>
    </location>
    <ligand>
        <name>Zn(2+)</name>
        <dbReference type="ChEBI" id="CHEBI:29105"/>
        <label>1</label>
    </ligand>
</feature>
<keyword evidence="5 11" id="KW-0863">Zinc-finger</keyword>
<dbReference type="SMART" id="SM00015">
    <property type="entry name" value="IQ"/>
    <property type="match status" value="4"/>
</dbReference>
<evidence type="ECO:0000256" key="11">
    <source>
        <dbReference type="PROSITE-ProRule" id="PRU00146"/>
    </source>
</evidence>
<dbReference type="InterPro" id="IPR013083">
    <property type="entry name" value="Znf_RING/FYVE/PHD"/>
</dbReference>
<evidence type="ECO:0000313" key="14">
    <source>
        <dbReference type="EMBL" id="KAK3234894.1"/>
    </source>
</evidence>